<gene>
    <name evidence="1" type="ORF">ABC974_08685</name>
</gene>
<comment type="caution">
    <text evidence="1">The sequence shown here is derived from an EMBL/GenBank/DDBJ whole genome shotgun (WGS) entry which is preliminary data.</text>
</comment>
<dbReference type="RefSeq" id="WP_343889524.1">
    <property type="nucleotide sequence ID" value="NZ_BAAAEH010000022.1"/>
</dbReference>
<name>A0ABU9Y1N7_9SPHN</name>
<dbReference type="Proteomes" id="UP001419910">
    <property type="component" value="Unassembled WGS sequence"/>
</dbReference>
<organism evidence="1 2">
    <name type="scientific">Sphingomonas oligophenolica</name>
    <dbReference type="NCBI Taxonomy" id="301154"/>
    <lineage>
        <taxon>Bacteria</taxon>
        <taxon>Pseudomonadati</taxon>
        <taxon>Pseudomonadota</taxon>
        <taxon>Alphaproteobacteria</taxon>
        <taxon>Sphingomonadales</taxon>
        <taxon>Sphingomonadaceae</taxon>
        <taxon>Sphingomonas</taxon>
    </lineage>
</organism>
<reference evidence="1 2" key="1">
    <citation type="submission" date="2024-05" db="EMBL/GenBank/DDBJ databases">
        <authorList>
            <person name="Liu Q."/>
            <person name="Xin Y.-H."/>
        </authorList>
    </citation>
    <scope>NUCLEOTIDE SEQUENCE [LARGE SCALE GENOMIC DNA]</scope>
    <source>
        <strain evidence="1 2">CGMCC 1.10181</strain>
    </source>
</reference>
<evidence type="ECO:0000313" key="1">
    <source>
        <dbReference type="EMBL" id="MEN2789699.1"/>
    </source>
</evidence>
<dbReference type="EMBL" id="JBDIME010000005">
    <property type="protein sequence ID" value="MEN2789699.1"/>
    <property type="molecule type" value="Genomic_DNA"/>
</dbReference>
<evidence type="ECO:0000313" key="2">
    <source>
        <dbReference type="Proteomes" id="UP001419910"/>
    </source>
</evidence>
<accession>A0ABU9Y1N7</accession>
<proteinExistence type="predicted"/>
<protein>
    <submittedName>
        <fullName evidence="1">Uncharacterized protein</fullName>
    </submittedName>
</protein>
<sequence>MKRKSVAAAFAPSIKARNPIVSHHVVGHDLKFVAGRKSLLEILPRHRTRLIRRLRSDANRETLSNPRMAYIDIDVQIYMNINVNIAEEIP</sequence>
<keyword evidence="2" id="KW-1185">Reference proteome</keyword>